<accession>A0AAV7WL02</accession>
<feature type="compositionally biased region" description="Basic and acidic residues" evidence="1">
    <location>
        <begin position="85"/>
        <end position="110"/>
    </location>
</feature>
<feature type="region of interest" description="Disordered" evidence="1">
    <location>
        <begin position="1"/>
        <end position="288"/>
    </location>
</feature>
<comment type="caution">
    <text evidence="2">The sequence shown here is derived from an EMBL/GenBank/DDBJ whole genome shotgun (WGS) entry which is preliminary data.</text>
</comment>
<proteinExistence type="predicted"/>
<evidence type="ECO:0000256" key="1">
    <source>
        <dbReference type="SAM" id="MobiDB-lite"/>
    </source>
</evidence>
<feature type="compositionally biased region" description="Polar residues" evidence="1">
    <location>
        <begin position="225"/>
        <end position="237"/>
    </location>
</feature>
<keyword evidence="3" id="KW-1185">Reference proteome</keyword>
<dbReference type="EMBL" id="JANPWB010000001">
    <property type="protein sequence ID" value="KAJ1214744.1"/>
    <property type="molecule type" value="Genomic_DNA"/>
</dbReference>
<gene>
    <name evidence="2" type="ORF">NDU88_002361</name>
</gene>
<feature type="compositionally biased region" description="Basic and acidic residues" evidence="1">
    <location>
        <begin position="239"/>
        <end position="260"/>
    </location>
</feature>
<reference evidence="2" key="1">
    <citation type="journal article" date="2022" name="bioRxiv">
        <title>Sequencing and chromosome-scale assembly of the giantPleurodeles waltlgenome.</title>
        <authorList>
            <person name="Brown T."/>
            <person name="Elewa A."/>
            <person name="Iarovenko S."/>
            <person name="Subramanian E."/>
            <person name="Araus A.J."/>
            <person name="Petzold A."/>
            <person name="Susuki M."/>
            <person name="Suzuki K.-i.T."/>
            <person name="Hayashi T."/>
            <person name="Toyoda A."/>
            <person name="Oliveira C."/>
            <person name="Osipova E."/>
            <person name="Leigh N.D."/>
            <person name="Simon A."/>
            <person name="Yun M.H."/>
        </authorList>
    </citation>
    <scope>NUCLEOTIDE SEQUENCE</scope>
    <source>
        <strain evidence="2">20211129_DDA</strain>
        <tissue evidence="2">Liver</tissue>
    </source>
</reference>
<organism evidence="2 3">
    <name type="scientific">Pleurodeles waltl</name>
    <name type="common">Iberian ribbed newt</name>
    <dbReference type="NCBI Taxonomy" id="8319"/>
    <lineage>
        <taxon>Eukaryota</taxon>
        <taxon>Metazoa</taxon>
        <taxon>Chordata</taxon>
        <taxon>Craniata</taxon>
        <taxon>Vertebrata</taxon>
        <taxon>Euteleostomi</taxon>
        <taxon>Amphibia</taxon>
        <taxon>Batrachia</taxon>
        <taxon>Caudata</taxon>
        <taxon>Salamandroidea</taxon>
        <taxon>Salamandridae</taxon>
        <taxon>Pleurodelinae</taxon>
        <taxon>Pleurodeles</taxon>
    </lineage>
</organism>
<dbReference type="AlphaFoldDB" id="A0AAV7WL02"/>
<protein>
    <submittedName>
        <fullName evidence="2">Uncharacterized protein</fullName>
    </submittedName>
</protein>
<name>A0AAV7WL02_PLEWA</name>
<evidence type="ECO:0000313" key="2">
    <source>
        <dbReference type="EMBL" id="KAJ1214744.1"/>
    </source>
</evidence>
<evidence type="ECO:0000313" key="3">
    <source>
        <dbReference type="Proteomes" id="UP001066276"/>
    </source>
</evidence>
<sequence length="288" mass="32530">MVGTIAKINHPREQDTGSEYTASATQEVDRGARDHRQRCAAQTAPRAAQEALLRAPTRAPTAAKSTKKGDEEKVNWNKSQNQRLPHPEWKTPSWHERQRPRPQDDAKEKTYTTMARNMGTEQDATGKPQKPEEKEAKMCRDGRNGTPTQHHEESRKHNRNTGGRKQMEYHTSPQGKGSGQAKERNGYIQTWNGTHILQREGQEMGAPKGRHRKRQGKQTPDMPVSDNQVQEGETVSEQPEGKEGRHTKTSEHSPQREQRNNEGGTGTTTNKRKGSTPRTTARKGKERN</sequence>
<feature type="compositionally biased region" description="Low complexity" evidence="1">
    <location>
        <begin position="39"/>
        <end position="51"/>
    </location>
</feature>
<feature type="compositionally biased region" description="Polar residues" evidence="1">
    <location>
        <begin position="17"/>
        <end position="26"/>
    </location>
</feature>
<feature type="compositionally biased region" description="Basic residues" evidence="1">
    <location>
        <begin position="270"/>
        <end position="288"/>
    </location>
</feature>
<feature type="compositionally biased region" description="Basic and acidic residues" evidence="1">
    <location>
        <begin position="129"/>
        <end position="155"/>
    </location>
</feature>
<feature type="compositionally biased region" description="Polar residues" evidence="1">
    <location>
        <begin position="111"/>
        <end position="123"/>
    </location>
</feature>
<dbReference type="Proteomes" id="UP001066276">
    <property type="component" value="Chromosome 1_1"/>
</dbReference>